<proteinExistence type="predicted"/>
<gene>
    <name evidence="2" type="ORF">SAMN05421833_111128</name>
</gene>
<organism evidence="2 3">
    <name type="scientific">Microbispora rosea</name>
    <dbReference type="NCBI Taxonomy" id="58117"/>
    <lineage>
        <taxon>Bacteria</taxon>
        <taxon>Bacillati</taxon>
        <taxon>Actinomycetota</taxon>
        <taxon>Actinomycetes</taxon>
        <taxon>Streptosporangiales</taxon>
        <taxon>Streptosporangiaceae</taxon>
        <taxon>Microbispora</taxon>
    </lineage>
</organism>
<keyword evidence="3" id="KW-1185">Reference proteome</keyword>
<dbReference type="InterPro" id="IPR036866">
    <property type="entry name" value="RibonucZ/Hydroxyglut_hydro"/>
</dbReference>
<protein>
    <submittedName>
        <fullName evidence="2">Glyoxylase, beta-lactamase superfamily II</fullName>
    </submittedName>
</protein>
<dbReference type="Proteomes" id="UP000186096">
    <property type="component" value="Unassembled WGS sequence"/>
</dbReference>
<dbReference type="PANTHER" id="PTHR42951:SF17">
    <property type="entry name" value="METALLO-BETA-LACTAMASE DOMAIN-CONTAINING PROTEIN"/>
    <property type="match status" value="1"/>
</dbReference>
<evidence type="ECO:0000259" key="1">
    <source>
        <dbReference type="SMART" id="SM00849"/>
    </source>
</evidence>
<sequence>MDLVELLPSLYFLRFPVGHVYLWRDPDGLTLIDSGVPGSAPLIADAVRTLGHVPSDVRRLVLTHFHEDHTGSAADIATWGDVTVYAHRDDAPFVRGEADGPPPILSGWEQELWDAVHAGMPHVPAPPVRVDRELDDGDTLDFGGGARVLAVPGHTPGSLALHLPEPGVLFTGDTIARAPDGQVILGVFNADPPVAVASLARQAALDVEIACFGHGEPVTEGASRLIGDAAARLTG</sequence>
<dbReference type="InterPro" id="IPR050855">
    <property type="entry name" value="NDM-1-like"/>
</dbReference>
<dbReference type="PANTHER" id="PTHR42951">
    <property type="entry name" value="METALLO-BETA-LACTAMASE DOMAIN-CONTAINING"/>
    <property type="match status" value="1"/>
</dbReference>
<dbReference type="RefSeq" id="WP_076435811.1">
    <property type="nucleotide sequence ID" value="NZ_FTNI01000011.1"/>
</dbReference>
<dbReference type="InterPro" id="IPR001279">
    <property type="entry name" value="Metallo-B-lactamas"/>
</dbReference>
<dbReference type="OrthoDB" id="2971563at2"/>
<dbReference type="CDD" id="cd07721">
    <property type="entry name" value="yflN-like_MBL-fold"/>
    <property type="match status" value="1"/>
</dbReference>
<dbReference type="EMBL" id="FTNI01000011">
    <property type="protein sequence ID" value="SIR60082.1"/>
    <property type="molecule type" value="Genomic_DNA"/>
</dbReference>
<evidence type="ECO:0000313" key="3">
    <source>
        <dbReference type="Proteomes" id="UP000186096"/>
    </source>
</evidence>
<reference evidence="3" key="1">
    <citation type="submission" date="2017-01" db="EMBL/GenBank/DDBJ databases">
        <authorList>
            <person name="Varghese N."/>
            <person name="Submissions S."/>
        </authorList>
    </citation>
    <scope>NUCLEOTIDE SEQUENCE [LARGE SCALE GENOMIC DNA]</scope>
    <source>
        <strain evidence="3">ATCC 12950</strain>
    </source>
</reference>
<dbReference type="AlphaFoldDB" id="A0A1N7C930"/>
<accession>A0A1N7C930</accession>
<dbReference type="Pfam" id="PF00753">
    <property type="entry name" value="Lactamase_B"/>
    <property type="match status" value="1"/>
</dbReference>
<dbReference type="SMART" id="SM00849">
    <property type="entry name" value="Lactamase_B"/>
    <property type="match status" value="1"/>
</dbReference>
<evidence type="ECO:0000313" key="2">
    <source>
        <dbReference type="EMBL" id="SIR60082.1"/>
    </source>
</evidence>
<feature type="domain" description="Metallo-beta-lactamase" evidence="1">
    <location>
        <begin position="17"/>
        <end position="214"/>
    </location>
</feature>
<dbReference type="SUPFAM" id="SSF56281">
    <property type="entry name" value="Metallo-hydrolase/oxidoreductase"/>
    <property type="match status" value="1"/>
</dbReference>
<dbReference type="Gene3D" id="3.60.15.10">
    <property type="entry name" value="Ribonuclease Z/Hydroxyacylglutathione hydrolase-like"/>
    <property type="match status" value="1"/>
</dbReference>
<name>A0A1N7C930_9ACTN</name>
<dbReference type="STRING" id="58117.SAMN05421833_111128"/>